<protein>
    <submittedName>
        <fullName evidence="2">Gamma-glutamyltransferase</fullName>
        <ecNumber evidence="2">2.3.2.2</ecNumber>
    </submittedName>
</protein>
<dbReference type="Proteomes" id="UP000001192">
    <property type="component" value="Chromosome 2"/>
</dbReference>
<dbReference type="MEROPS" id="T03.025"/>
<dbReference type="eggNOG" id="COG0405">
    <property type="taxonomic scope" value="Bacteria"/>
</dbReference>
<keyword evidence="2" id="KW-0808">Transferase</keyword>
<evidence type="ECO:0000313" key="3">
    <source>
        <dbReference type="Proteomes" id="UP000001192"/>
    </source>
</evidence>
<name>B2JQW4_PARP8</name>
<dbReference type="InterPro" id="IPR052896">
    <property type="entry name" value="GGT-like_enzyme"/>
</dbReference>
<dbReference type="InterPro" id="IPR029055">
    <property type="entry name" value="Ntn_hydrolases_N"/>
</dbReference>
<feature type="region of interest" description="Disordered" evidence="1">
    <location>
        <begin position="1"/>
        <end position="21"/>
    </location>
</feature>
<dbReference type="PANTHER" id="PTHR43881:SF5">
    <property type="entry name" value="GAMMA-GLUTAMYLTRANSPEPTIDASE"/>
    <property type="match status" value="1"/>
</dbReference>
<evidence type="ECO:0000313" key="2">
    <source>
        <dbReference type="EMBL" id="ACC73655.1"/>
    </source>
</evidence>
<dbReference type="InterPro" id="IPR043137">
    <property type="entry name" value="GGT_ssub_C"/>
</dbReference>
<dbReference type="EC" id="2.3.2.2" evidence="2"/>
<dbReference type="InterPro" id="IPR043138">
    <property type="entry name" value="GGT_lsub"/>
</dbReference>
<proteinExistence type="predicted"/>
<dbReference type="Gene3D" id="3.60.20.40">
    <property type="match status" value="1"/>
</dbReference>
<dbReference type="SUPFAM" id="SSF56235">
    <property type="entry name" value="N-terminal nucleophile aminohydrolases (Ntn hydrolases)"/>
    <property type="match status" value="1"/>
</dbReference>
<dbReference type="AlphaFoldDB" id="B2JQW4"/>
<dbReference type="PRINTS" id="PR01210">
    <property type="entry name" value="GGTRANSPTASE"/>
</dbReference>
<dbReference type="HOGENOM" id="CLU_014813_3_0_4"/>
<dbReference type="KEGG" id="bph:Bphy_4543"/>
<gene>
    <name evidence="2" type="ordered locus">Bphy_4543</name>
</gene>
<dbReference type="RefSeq" id="WP_012403827.1">
    <property type="nucleotide sequence ID" value="NC_010623.1"/>
</dbReference>
<dbReference type="GO" id="GO:0103068">
    <property type="term" value="F:leukotriene C4 gamma-glutamyl transferase activity"/>
    <property type="evidence" value="ECO:0007669"/>
    <property type="project" value="UniProtKB-EC"/>
</dbReference>
<keyword evidence="3" id="KW-1185">Reference proteome</keyword>
<keyword evidence="2" id="KW-0012">Acyltransferase</keyword>
<dbReference type="OrthoDB" id="5297205at2"/>
<accession>B2JQW4</accession>
<dbReference type="STRING" id="391038.Bphy_4543"/>
<evidence type="ECO:0000256" key="1">
    <source>
        <dbReference type="SAM" id="MobiDB-lite"/>
    </source>
</evidence>
<organism evidence="2 3">
    <name type="scientific">Paraburkholderia phymatum (strain DSM 17167 / CIP 108236 / LMG 21445 / STM815)</name>
    <name type="common">Burkholderia phymatum</name>
    <dbReference type="NCBI Taxonomy" id="391038"/>
    <lineage>
        <taxon>Bacteria</taxon>
        <taxon>Pseudomonadati</taxon>
        <taxon>Pseudomonadota</taxon>
        <taxon>Betaproteobacteria</taxon>
        <taxon>Burkholderiales</taxon>
        <taxon>Burkholderiaceae</taxon>
        <taxon>Paraburkholderia</taxon>
    </lineage>
</organism>
<dbReference type="Pfam" id="PF01019">
    <property type="entry name" value="G_glu_transpept"/>
    <property type="match status" value="1"/>
</dbReference>
<dbReference type="Gene3D" id="1.10.246.130">
    <property type="match status" value="1"/>
</dbReference>
<dbReference type="EMBL" id="CP001044">
    <property type="protein sequence ID" value="ACC73655.1"/>
    <property type="molecule type" value="Genomic_DNA"/>
</dbReference>
<sequence>MPVEHAHVAANTLNPTRGSRGMAVAPHSLASQSALAVLREGGNAVEAMIAAAATIAVVYPHMNSIGGDGFWLISRPGHAPIGIEACGAAAMRADIETYRALGLSAIPARGPLAANTVAGTVSGWDFAHRFSKDTLGGCLPVARLLEDAIHYAKSGIPVTRSQAECISSKRGELESVAGFAQTFLPDSRAPRSGERFVNARLAATLQQLADAGLDDFYRGDLARSIASDLASLETLVTLDDLERHSARERAPLALRHTLGTVYNMPPPTQGLVSLLILGVLDRVLTDDMDPLGAEFVHACVEATKLAFKVRDEHVTDPDHMRIDPIMQLDPAALDAMAGKVSMSRAARWGKGRGPGDTVWMGVIDNDGIAVSFIQSIYHEFGSGIVLPNSGINWQNRGCSFSLDPASLNPLMPGRRPFHTLNPALAQFADGRSMVYGNMGGDGQPQSQSAVFSRIARFGWNPQAAIDAPRWLLGRTWGQSTDSLKLEARFPAQTIDALRALGHDVEVLAAYDEAMGHAGAIIRHPDGLFEAGSDPRSDGAAAGW</sequence>
<dbReference type="PANTHER" id="PTHR43881">
    <property type="entry name" value="GAMMA-GLUTAMYLTRANSPEPTIDASE (AFU_ORTHOLOGUE AFUA_4G13580)"/>
    <property type="match status" value="1"/>
</dbReference>
<reference evidence="3" key="1">
    <citation type="journal article" date="2014" name="Stand. Genomic Sci.">
        <title>Complete genome sequence of Burkholderia phymatum STM815(T), a broad host range and efficient nitrogen-fixing symbiont of Mimosa species.</title>
        <authorList>
            <person name="Moulin L."/>
            <person name="Klonowska A."/>
            <person name="Caroline B."/>
            <person name="Booth K."/>
            <person name="Vriezen J.A."/>
            <person name="Melkonian R."/>
            <person name="James E.K."/>
            <person name="Young J.P."/>
            <person name="Bena G."/>
            <person name="Hauser L."/>
            <person name="Land M."/>
            <person name="Kyrpides N."/>
            <person name="Bruce D."/>
            <person name="Chain P."/>
            <person name="Copeland A."/>
            <person name="Pitluck S."/>
            <person name="Woyke T."/>
            <person name="Lizotte-Waniewski M."/>
            <person name="Bristow J."/>
            <person name="Riley M."/>
        </authorList>
    </citation>
    <scope>NUCLEOTIDE SEQUENCE [LARGE SCALE GENOMIC DNA]</scope>
    <source>
        <strain evidence="3">DSM 17167 / CIP 108236 / LMG 21445 / STM815</strain>
    </source>
</reference>